<comment type="caution">
    <text evidence="13">The sequence shown here is derived from an EMBL/GenBank/DDBJ whole genome shotgun (WGS) entry which is preliminary data.</text>
</comment>
<evidence type="ECO:0000256" key="6">
    <source>
        <dbReference type="ARBA" id="ARBA00023277"/>
    </source>
</evidence>
<evidence type="ECO:0000256" key="3">
    <source>
        <dbReference type="ARBA" id="ARBA00022729"/>
    </source>
</evidence>
<dbReference type="Pfam" id="PF00686">
    <property type="entry name" value="CBM_20"/>
    <property type="match status" value="1"/>
</dbReference>
<dbReference type="EMBL" id="MU864996">
    <property type="protein sequence ID" value="KAK4461168.1"/>
    <property type="molecule type" value="Genomic_DNA"/>
</dbReference>
<dbReference type="FunFam" id="2.60.40.10:FF:000552">
    <property type="entry name" value="Related to glucoamylase"/>
    <property type="match status" value="1"/>
</dbReference>
<dbReference type="InterPro" id="IPR013784">
    <property type="entry name" value="Carb-bd-like_fold"/>
</dbReference>
<evidence type="ECO:0000259" key="12">
    <source>
        <dbReference type="PROSITE" id="PS51166"/>
    </source>
</evidence>
<dbReference type="PRINTS" id="PR00736">
    <property type="entry name" value="GLHYDRLASE15"/>
</dbReference>
<evidence type="ECO:0000256" key="5">
    <source>
        <dbReference type="ARBA" id="ARBA00023180"/>
    </source>
</evidence>
<dbReference type="InterPro" id="IPR002044">
    <property type="entry name" value="CBM20"/>
</dbReference>
<reference evidence="13" key="2">
    <citation type="submission" date="2023-06" db="EMBL/GenBank/DDBJ databases">
        <authorList>
            <consortium name="Lawrence Berkeley National Laboratory"/>
            <person name="Mondo S.J."/>
            <person name="Hensen N."/>
            <person name="Bonometti L."/>
            <person name="Westerberg I."/>
            <person name="Brannstrom I.O."/>
            <person name="Guillou S."/>
            <person name="Cros-Aarteil S."/>
            <person name="Calhoun S."/>
            <person name="Haridas S."/>
            <person name="Kuo A."/>
            <person name="Pangilinan J."/>
            <person name="Riley R."/>
            <person name="Labutti K."/>
            <person name="Andreopoulos B."/>
            <person name="Lipzen A."/>
            <person name="Chen C."/>
            <person name="Yanf M."/>
            <person name="Daum C."/>
            <person name="Ng V."/>
            <person name="Clum A."/>
            <person name="Steindorff A."/>
            <person name="Ohm R."/>
            <person name="Martin F."/>
            <person name="Silar P."/>
            <person name="Natvig D."/>
            <person name="Lalanne C."/>
            <person name="Gautier V."/>
            <person name="Ament-Velasquez S.L."/>
            <person name="Kruys A."/>
            <person name="Hutchinson M.I."/>
            <person name="Powell A.J."/>
            <person name="Barry K."/>
            <person name="Miller A.N."/>
            <person name="Grigoriev I.V."/>
            <person name="Debuchy R."/>
            <person name="Gladieux P."/>
            <person name="Thoren M.H."/>
            <person name="Johannesson H."/>
        </authorList>
    </citation>
    <scope>NUCLEOTIDE SEQUENCE</scope>
    <source>
        <strain evidence="13">PSN324</strain>
    </source>
</reference>
<dbReference type="GO" id="GO:0000324">
    <property type="term" value="C:fungal-type vacuole"/>
    <property type="evidence" value="ECO:0007669"/>
    <property type="project" value="TreeGrafter"/>
</dbReference>
<dbReference type="PROSITE" id="PS51166">
    <property type="entry name" value="CBM20"/>
    <property type="match status" value="1"/>
</dbReference>
<feature type="binding site" evidence="11">
    <location>
        <position position="189"/>
    </location>
    <ligand>
        <name>substrate</name>
    </ligand>
</feature>
<dbReference type="PIRSF" id="PIRSF001031">
    <property type="entry name" value="Glu-a-glcsd_SBD"/>
    <property type="match status" value="1"/>
</dbReference>
<keyword evidence="7 9" id="KW-0326">Glycosidase</keyword>
<dbReference type="InterPro" id="IPR046966">
    <property type="entry name" value="Glucoamylase_active_site"/>
</dbReference>
<dbReference type="GO" id="GO:2001070">
    <property type="term" value="F:starch binding"/>
    <property type="evidence" value="ECO:0007669"/>
    <property type="project" value="InterPro"/>
</dbReference>
<dbReference type="EC" id="3.2.1.3" evidence="9"/>
<dbReference type="InterPro" id="IPR000165">
    <property type="entry name" value="Glucoamylase"/>
</dbReference>
<dbReference type="Pfam" id="PF00723">
    <property type="entry name" value="Glyco_hydro_15"/>
    <property type="match status" value="1"/>
</dbReference>
<dbReference type="PROSITE" id="PS00820">
    <property type="entry name" value="GLUCOAMYLASE"/>
    <property type="match status" value="1"/>
</dbReference>
<dbReference type="SUPFAM" id="SSF49452">
    <property type="entry name" value="Starch-binding domain-like"/>
    <property type="match status" value="1"/>
</dbReference>
<dbReference type="Proteomes" id="UP001321749">
    <property type="component" value="Unassembled WGS sequence"/>
</dbReference>
<evidence type="ECO:0000256" key="11">
    <source>
        <dbReference type="PIRSR" id="PIRSR001031-2"/>
    </source>
</evidence>
<dbReference type="GO" id="GO:0004339">
    <property type="term" value="F:glucan 1,4-alpha-glucosidase activity"/>
    <property type="evidence" value="ECO:0007669"/>
    <property type="project" value="UniProtKB-EC"/>
</dbReference>
<dbReference type="PANTHER" id="PTHR31616">
    <property type="entry name" value="TREHALASE"/>
    <property type="match status" value="1"/>
</dbReference>
<comment type="catalytic activity">
    <reaction evidence="1 9">
        <text>Hydrolysis of terminal (1-&gt;4)-linked alpha-D-glucose residues successively from non-reducing ends of the chains with release of beta-D-glucose.</text>
        <dbReference type="EC" id="3.2.1.3"/>
    </reaction>
</comment>
<dbReference type="InterPro" id="IPR034836">
    <property type="entry name" value="CBM20_glucoamylase"/>
</dbReference>
<dbReference type="InterPro" id="IPR008928">
    <property type="entry name" value="6-hairpin_glycosidase_sf"/>
</dbReference>
<reference evidence="13" key="1">
    <citation type="journal article" date="2023" name="Mol. Phylogenet. Evol.">
        <title>Genome-scale phylogeny and comparative genomics of the fungal order Sordariales.</title>
        <authorList>
            <person name="Hensen N."/>
            <person name="Bonometti L."/>
            <person name="Westerberg I."/>
            <person name="Brannstrom I.O."/>
            <person name="Guillou S."/>
            <person name="Cros-Aarteil S."/>
            <person name="Calhoun S."/>
            <person name="Haridas S."/>
            <person name="Kuo A."/>
            <person name="Mondo S."/>
            <person name="Pangilinan J."/>
            <person name="Riley R."/>
            <person name="LaButti K."/>
            <person name="Andreopoulos B."/>
            <person name="Lipzen A."/>
            <person name="Chen C."/>
            <person name="Yan M."/>
            <person name="Daum C."/>
            <person name="Ng V."/>
            <person name="Clum A."/>
            <person name="Steindorff A."/>
            <person name="Ohm R.A."/>
            <person name="Martin F."/>
            <person name="Silar P."/>
            <person name="Natvig D.O."/>
            <person name="Lalanne C."/>
            <person name="Gautier V."/>
            <person name="Ament-Velasquez S.L."/>
            <person name="Kruys A."/>
            <person name="Hutchinson M.I."/>
            <person name="Powell A.J."/>
            <person name="Barry K."/>
            <person name="Miller A.N."/>
            <person name="Grigoriev I.V."/>
            <person name="Debuchy R."/>
            <person name="Gladieux P."/>
            <person name="Hiltunen Thoren M."/>
            <person name="Johannesson H."/>
        </authorList>
    </citation>
    <scope>NUCLEOTIDE SEQUENCE</scope>
    <source>
        <strain evidence="13">PSN324</strain>
    </source>
</reference>
<name>A0AAV9HLE5_9PEZI</name>
<evidence type="ECO:0000256" key="10">
    <source>
        <dbReference type="PIRSR" id="PIRSR001031-1"/>
    </source>
</evidence>
<gene>
    <name evidence="13" type="ORF">QBC42DRAFT_179133</name>
</gene>
<proteinExistence type="inferred from homology"/>
<dbReference type="SMART" id="SM01065">
    <property type="entry name" value="CBM_2"/>
    <property type="match status" value="1"/>
</dbReference>
<evidence type="ECO:0000313" key="14">
    <source>
        <dbReference type="Proteomes" id="UP001321749"/>
    </source>
</evidence>
<keyword evidence="14" id="KW-1185">Reference proteome</keyword>
<feature type="domain" description="CBM20" evidence="12">
    <location>
        <begin position="559"/>
        <end position="664"/>
    </location>
</feature>
<keyword evidence="8 9" id="KW-0624">Polysaccharide degradation</keyword>
<dbReference type="FunFam" id="1.50.10.10:FF:000018">
    <property type="entry name" value="Glucoamylase"/>
    <property type="match status" value="1"/>
</dbReference>
<dbReference type="Gene3D" id="1.50.10.10">
    <property type="match status" value="1"/>
</dbReference>
<sequence length="664" mass="71430">MALIAHYFQTLIPASAAAPAQAFNSSGLFLPAAAMHALSSIALLGACAVHSVLGLPNGNAKREAEITKRAVDTWVNNEIPIAWQKLLCNIGPNGCAAQGVGSGVVVASPSKSNPDYWYTWTRDSALVFKNIADSFAANYTADLQTQVKNFITANAKLQPVGNPSGGLSDGAGLGEAKFMVDLTEYKGEWGRPQRDGPPLRAIAMIRYAKWLIQNGYKSTALSAVWPTVKNDLQYTAQYWNETGFDLWEEVPGSSFFTITASHRALVEGAELAANLGQPTRVYTTVAPHVLCFQQRFWNNAGYVVSNINGGQYRSGKDVNSILASIHNFDASVGCDANTFQPCSDKALSNHKAVVDSFRSIYGVNNGIAQGKAVAIGRYSEDVYYNGNPWYLATFAAAEQLYDAIYVWKQQNSITVTSTSLGFFRDLVPSISTGTYASTTSQYTQIINAVSAYADGFMEINSRYAQPNGGMPEQYDRNSGTPIAASDLTWSYASFLTAAARRAGQVPSGWAASSGNTLPATCELRQIAGAYTAAPTPSFPANQTPQANAAPANTPIPTGCTNPEKVFVTFNERATTAFGQNIRVVGNVPELGGWDTSKSIPLSASGYKGNDPLWSITVPIAAGSQVQYKYIRVQGSQVTWESDPNRSFTVPSATCDIKYQNDNWK</sequence>
<keyword evidence="4 9" id="KW-0378">Hydrolase</keyword>
<dbReference type="InterPro" id="IPR013783">
    <property type="entry name" value="Ig-like_fold"/>
</dbReference>
<organism evidence="13 14">
    <name type="scientific">Cladorrhinum samala</name>
    <dbReference type="NCBI Taxonomy" id="585594"/>
    <lineage>
        <taxon>Eukaryota</taxon>
        <taxon>Fungi</taxon>
        <taxon>Dikarya</taxon>
        <taxon>Ascomycota</taxon>
        <taxon>Pezizomycotina</taxon>
        <taxon>Sordariomycetes</taxon>
        <taxon>Sordariomycetidae</taxon>
        <taxon>Sordariales</taxon>
        <taxon>Podosporaceae</taxon>
        <taxon>Cladorrhinum</taxon>
    </lineage>
</organism>
<accession>A0AAV9HLE5</accession>
<evidence type="ECO:0000256" key="1">
    <source>
        <dbReference type="ARBA" id="ARBA00001863"/>
    </source>
</evidence>
<dbReference type="GO" id="GO:0000272">
    <property type="term" value="P:polysaccharide catabolic process"/>
    <property type="evidence" value="ECO:0007669"/>
    <property type="project" value="UniProtKB-KW"/>
</dbReference>
<evidence type="ECO:0000256" key="2">
    <source>
        <dbReference type="ARBA" id="ARBA00006188"/>
    </source>
</evidence>
<dbReference type="AlphaFoldDB" id="A0AAV9HLE5"/>
<keyword evidence="6 9" id="KW-0119">Carbohydrate metabolism</keyword>
<comment type="similarity">
    <text evidence="2 9">Belongs to the glycosyl hydrolase 15 family.</text>
</comment>
<feature type="active site" description="Proton donor" evidence="10">
    <location>
        <position position="248"/>
    </location>
</feature>
<evidence type="ECO:0000256" key="7">
    <source>
        <dbReference type="ARBA" id="ARBA00023295"/>
    </source>
</evidence>
<dbReference type="InterPro" id="IPR011613">
    <property type="entry name" value="GH15-like"/>
</dbReference>
<feature type="active site" description="Proton acceptor" evidence="10">
    <location>
        <position position="245"/>
    </location>
</feature>
<keyword evidence="3" id="KW-0732">Signal</keyword>
<dbReference type="InterPro" id="IPR012341">
    <property type="entry name" value="6hp_glycosidase-like_sf"/>
</dbReference>
<dbReference type="PANTHER" id="PTHR31616:SF12">
    <property type="entry name" value="GLUCOAMYLASE"/>
    <property type="match status" value="1"/>
</dbReference>
<evidence type="ECO:0000313" key="13">
    <source>
        <dbReference type="EMBL" id="KAK4461168.1"/>
    </source>
</evidence>
<protein>
    <recommendedName>
        <fullName evidence="9">Glucoamylase</fullName>
        <ecNumber evidence="9">3.2.1.3</ecNumber>
    </recommendedName>
    <alternativeName>
        <fullName evidence="9">1,4-alpha-D-glucan glucohydrolase</fullName>
    </alternativeName>
    <alternativeName>
        <fullName evidence="9">Glucan 1,4-alpha-glucosidase</fullName>
    </alternativeName>
</protein>
<evidence type="ECO:0000256" key="8">
    <source>
        <dbReference type="ARBA" id="ARBA00023326"/>
    </source>
</evidence>
<keyword evidence="5" id="KW-0325">Glycoprotein</keyword>
<dbReference type="CDD" id="cd05811">
    <property type="entry name" value="CBM20_glucoamylase"/>
    <property type="match status" value="1"/>
</dbReference>
<evidence type="ECO:0000256" key="4">
    <source>
        <dbReference type="ARBA" id="ARBA00022801"/>
    </source>
</evidence>
<dbReference type="Gene3D" id="2.60.40.10">
    <property type="entry name" value="Immunoglobulins"/>
    <property type="match status" value="1"/>
</dbReference>
<evidence type="ECO:0000256" key="9">
    <source>
        <dbReference type="PIRNR" id="PIRNR001031"/>
    </source>
</evidence>
<dbReference type="SUPFAM" id="SSF48208">
    <property type="entry name" value="Six-hairpin glycosidases"/>
    <property type="match status" value="1"/>
</dbReference>
<dbReference type="InterPro" id="IPR008291">
    <property type="entry name" value="Glucoamylase_SBD"/>
</dbReference>